<keyword evidence="2" id="KW-1185">Reference proteome</keyword>
<dbReference type="OrthoDB" id="2017643at2759"/>
<accession>A0A5B7HB74</accession>
<dbReference type="EMBL" id="VSRR010024470">
    <property type="protein sequence ID" value="MPC66218.1"/>
    <property type="molecule type" value="Genomic_DNA"/>
</dbReference>
<evidence type="ECO:0000313" key="1">
    <source>
        <dbReference type="EMBL" id="MPC66218.1"/>
    </source>
</evidence>
<sequence length="158" mass="18427">MTVKGLSRRNFKAPSSSDQMDWNLLQCHRVSYDDSRIVVRSAKLLGVTVDNQLTWKLNVTTTQQLEDVQKRVCRIILGPAYTNYGHARTTLSLRRLAARYREAIVRLGRGQLRHTRLRHLPRNFPQQTHATRHTNVVRPIRAPRTDRYQHSVSYKLLS</sequence>
<dbReference type="Proteomes" id="UP000324222">
    <property type="component" value="Unassembled WGS sequence"/>
</dbReference>
<evidence type="ECO:0000313" key="2">
    <source>
        <dbReference type="Proteomes" id="UP000324222"/>
    </source>
</evidence>
<dbReference type="AlphaFoldDB" id="A0A5B7HB74"/>
<organism evidence="1 2">
    <name type="scientific">Portunus trituberculatus</name>
    <name type="common">Swimming crab</name>
    <name type="synonym">Neptunus trituberculatus</name>
    <dbReference type="NCBI Taxonomy" id="210409"/>
    <lineage>
        <taxon>Eukaryota</taxon>
        <taxon>Metazoa</taxon>
        <taxon>Ecdysozoa</taxon>
        <taxon>Arthropoda</taxon>
        <taxon>Crustacea</taxon>
        <taxon>Multicrustacea</taxon>
        <taxon>Malacostraca</taxon>
        <taxon>Eumalacostraca</taxon>
        <taxon>Eucarida</taxon>
        <taxon>Decapoda</taxon>
        <taxon>Pleocyemata</taxon>
        <taxon>Brachyura</taxon>
        <taxon>Eubrachyura</taxon>
        <taxon>Portunoidea</taxon>
        <taxon>Portunidae</taxon>
        <taxon>Portuninae</taxon>
        <taxon>Portunus</taxon>
    </lineage>
</organism>
<proteinExistence type="predicted"/>
<name>A0A5B7HB74_PORTR</name>
<gene>
    <name evidence="1" type="ORF">E2C01_060364</name>
</gene>
<comment type="caution">
    <text evidence="1">The sequence shown here is derived from an EMBL/GenBank/DDBJ whole genome shotgun (WGS) entry which is preliminary data.</text>
</comment>
<protein>
    <submittedName>
        <fullName evidence="1">Uncharacterized protein</fullName>
    </submittedName>
</protein>
<reference evidence="1 2" key="1">
    <citation type="submission" date="2019-05" db="EMBL/GenBank/DDBJ databases">
        <title>Another draft genome of Portunus trituberculatus and its Hox gene families provides insights of decapod evolution.</title>
        <authorList>
            <person name="Jeong J.-H."/>
            <person name="Song I."/>
            <person name="Kim S."/>
            <person name="Choi T."/>
            <person name="Kim D."/>
            <person name="Ryu S."/>
            <person name="Kim W."/>
        </authorList>
    </citation>
    <scope>NUCLEOTIDE SEQUENCE [LARGE SCALE GENOMIC DNA]</scope>
    <source>
        <tissue evidence="1">Muscle</tissue>
    </source>
</reference>